<dbReference type="InterPro" id="IPR006636">
    <property type="entry name" value="STI1_HS-bd"/>
</dbReference>
<dbReference type="EMBL" id="JBBPBN010000005">
    <property type="protein sequence ID" value="KAK9038159.1"/>
    <property type="molecule type" value="Genomic_DNA"/>
</dbReference>
<accession>A0ABR2TL67</accession>
<evidence type="ECO:0000256" key="1">
    <source>
        <dbReference type="SAM" id="MobiDB-lite"/>
    </source>
</evidence>
<sequence length="283" mass="30805">MELHRGGSAGLFEVRLPDFEQLQQQLARNPDIMREFMNVPDVRNLMNDPGMIRNLITSNPQFAELVDRNPELAHILNDPLALHRTLEAAKNPEIMRVMMKNTDRAMGNIESSPEGFNMLRHVYETVQAPFLNATTLAGATGNGGADPFAALLGTQGGNQVRDGSTNQSSPASGIPPDSPAPNTNPLQTRGLLRVLGFGPQLQSLVGSNSQLRKVMQNSQFLRQLTSPETMQQSLLSRLSRSQSTHTSRGTISIRHPREHSGIALVASSGNVDAAVERTLTGNQ</sequence>
<evidence type="ECO:0000259" key="2">
    <source>
        <dbReference type="SMART" id="SM00727"/>
    </source>
</evidence>
<dbReference type="PANTHER" id="PTHR10677">
    <property type="entry name" value="UBIQUILIN"/>
    <property type="match status" value="1"/>
</dbReference>
<reference evidence="3 4" key="1">
    <citation type="journal article" date="2024" name="G3 (Bethesda)">
        <title>Genome assembly of Hibiscus sabdariffa L. provides insights into metabolisms of medicinal natural products.</title>
        <authorList>
            <person name="Kim T."/>
        </authorList>
    </citation>
    <scope>NUCLEOTIDE SEQUENCE [LARGE SCALE GENOMIC DNA]</scope>
    <source>
        <strain evidence="3">TK-2024</strain>
        <tissue evidence="3">Old leaves</tissue>
    </source>
</reference>
<feature type="region of interest" description="Disordered" evidence="1">
    <location>
        <begin position="148"/>
        <end position="187"/>
    </location>
</feature>
<proteinExistence type="predicted"/>
<dbReference type="PANTHER" id="PTHR10677:SF53">
    <property type="entry name" value="UBIQUILIN-RELATED"/>
    <property type="match status" value="1"/>
</dbReference>
<feature type="domain" description="STI1" evidence="2">
    <location>
        <begin position="59"/>
        <end position="98"/>
    </location>
</feature>
<evidence type="ECO:0000313" key="3">
    <source>
        <dbReference type="EMBL" id="KAK9038159.1"/>
    </source>
</evidence>
<dbReference type="Pfam" id="PF23195">
    <property type="entry name" value="UBQLN1"/>
    <property type="match status" value="1"/>
</dbReference>
<feature type="region of interest" description="Disordered" evidence="1">
    <location>
        <begin position="237"/>
        <end position="259"/>
    </location>
</feature>
<dbReference type="Proteomes" id="UP001396334">
    <property type="component" value="Unassembled WGS sequence"/>
</dbReference>
<feature type="domain" description="STI1" evidence="2">
    <location>
        <begin position="8"/>
        <end position="46"/>
    </location>
</feature>
<protein>
    <recommendedName>
        <fullName evidence="2">STI1 domain-containing protein</fullName>
    </recommendedName>
</protein>
<feature type="compositionally biased region" description="Polar residues" evidence="1">
    <location>
        <begin position="157"/>
        <end position="171"/>
    </location>
</feature>
<evidence type="ECO:0000313" key="4">
    <source>
        <dbReference type="Proteomes" id="UP001396334"/>
    </source>
</evidence>
<dbReference type="Gene3D" id="1.10.260.100">
    <property type="match status" value="1"/>
</dbReference>
<gene>
    <name evidence="3" type="ORF">V6N11_023045</name>
</gene>
<organism evidence="3 4">
    <name type="scientific">Hibiscus sabdariffa</name>
    <name type="common">roselle</name>
    <dbReference type="NCBI Taxonomy" id="183260"/>
    <lineage>
        <taxon>Eukaryota</taxon>
        <taxon>Viridiplantae</taxon>
        <taxon>Streptophyta</taxon>
        <taxon>Embryophyta</taxon>
        <taxon>Tracheophyta</taxon>
        <taxon>Spermatophyta</taxon>
        <taxon>Magnoliopsida</taxon>
        <taxon>eudicotyledons</taxon>
        <taxon>Gunneridae</taxon>
        <taxon>Pentapetalae</taxon>
        <taxon>rosids</taxon>
        <taxon>malvids</taxon>
        <taxon>Malvales</taxon>
        <taxon>Malvaceae</taxon>
        <taxon>Malvoideae</taxon>
        <taxon>Hibiscus</taxon>
    </lineage>
</organism>
<name>A0ABR2TL67_9ROSI</name>
<feature type="compositionally biased region" description="Low complexity" evidence="1">
    <location>
        <begin position="237"/>
        <end position="248"/>
    </location>
</feature>
<feature type="domain" description="STI1" evidence="2">
    <location>
        <begin position="198"/>
        <end position="233"/>
    </location>
</feature>
<dbReference type="SMART" id="SM00727">
    <property type="entry name" value="STI1"/>
    <property type="match status" value="3"/>
</dbReference>
<dbReference type="InterPro" id="IPR015496">
    <property type="entry name" value="Ubiquilin"/>
</dbReference>
<keyword evidence="4" id="KW-1185">Reference proteome</keyword>
<comment type="caution">
    <text evidence="3">The sequence shown here is derived from an EMBL/GenBank/DDBJ whole genome shotgun (WGS) entry which is preliminary data.</text>
</comment>